<dbReference type="Proteomes" id="UP000554482">
    <property type="component" value="Unassembled WGS sequence"/>
</dbReference>
<keyword evidence="2" id="KW-1185">Reference proteome</keyword>
<dbReference type="AlphaFoldDB" id="A0A7J6VA72"/>
<evidence type="ECO:0000313" key="2">
    <source>
        <dbReference type="Proteomes" id="UP000554482"/>
    </source>
</evidence>
<comment type="caution">
    <text evidence="1">The sequence shown here is derived from an EMBL/GenBank/DDBJ whole genome shotgun (WGS) entry which is preliminary data.</text>
</comment>
<dbReference type="EMBL" id="JABWDY010035995">
    <property type="protein sequence ID" value="KAF5181568.1"/>
    <property type="molecule type" value="Genomic_DNA"/>
</dbReference>
<evidence type="ECO:0000313" key="1">
    <source>
        <dbReference type="EMBL" id="KAF5181568.1"/>
    </source>
</evidence>
<protein>
    <submittedName>
        <fullName evidence="1">Uncharacterized protein</fullName>
    </submittedName>
</protein>
<reference evidence="1 2" key="1">
    <citation type="submission" date="2020-06" db="EMBL/GenBank/DDBJ databases">
        <title>Transcriptomic and genomic resources for Thalictrum thalictroides and T. hernandezii: Facilitating candidate gene discovery in an emerging model plant lineage.</title>
        <authorList>
            <person name="Arias T."/>
            <person name="Riano-Pachon D.M."/>
            <person name="Di Stilio V.S."/>
        </authorList>
    </citation>
    <scope>NUCLEOTIDE SEQUENCE [LARGE SCALE GENOMIC DNA]</scope>
    <source>
        <strain evidence="2">cv. WT478/WT964</strain>
        <tissue evidence="1">Leaves</tissue>
    </source>
</reference>
<sequence length="116" mass="12821">MALSCSYRRNYLHSIILLDFPVVIQSDHRSYHLPPNSQPGAVKLQDNLESQLSKVSTQSDFLGRDSSGRLYWILGGSGAGLQLVVDCSMPVQLGRTRVTACSDSVAGTLYMREKME</sequence>
<gene>
    <name evidence="1" type="ORF">FRX31_028846</name>
</gene>
<name>A0A7J6VA72_THATH</name>
<organism evidence="1 2">
    <name type="scientific">Thalictrum thalictroides</name>
    <name type="common">Rue-anemone</name>
    <name type="synonym">Anemone thalictroides</name>
    <dbReference type="NCBI Taxonomy" id="46969"/>
    <lineage>
        <taxon>Eukaryota</taxon>
        <taxon>Viridiplantae</taxon>
        <taxon>Streptophyta</taxon>
        <taxon>Embryophyta</taxon>
        <taxon>Tracheophyta</taxon>
        <taxon>Spermatophyta</taxon>
        <taxon>Magnoliopsida</taxon>
        <taxon>Ranunculales</taxon>
        <taxon>Ranunculaceae</taxon>
        <taxon>Thalictroideae</taxon>
        <taxon>Thalictrum</taxon>
    </lineage>
</organism>
<proteinExistence type="predicted"/>
<accession>A0A7J6VA72</accession>